<dbReference type="Pfam" id="PF22725">
    <property type="entry name" value="GFO_IDH_MocA_C3"/>
    <property type="match status" value="1"/>
</dbReference>
<dbReference type="InterPro" id="IPR036291">
    <property type="entry name" value="NAD(P)-bd_dom_sf"/>
</dbReference>
<dbReference type="SUPFAM" id="SSF51735">
    <property type="entry name" value="NAD(P)-binding Rossmann-fold domains"/>
    <property type="match status" value="1"/>
</dbReference>
<keyword evidence="6" id="KW-1185">Reference proteome</keyword>
<comment type="caution">
    <text evidence="5">The sequence shown here is derived from an EMBL/GenBank/DDBJ whole genome shotgun (WGS) entry which is preliminary data.</text>
</comment>
<proteinExistence type="inferred from homology"/>
<evidence type="ECO:0008006" key="7">
    <source>
        <dbReference type="Google" id="ProtNLM"/>
    </source>
</evidence>
<feature type="domain" description="GFO/IDH/MocA-like oxidoreductase" evidence="4">
    <location>
        <begin position="134"/>
        <end position="257"/>
    </location>
</feature>
<evidence type="ECO:0000259" key="4">
    <source>
        <dbReference type="Pfam" id="PF22725"/>
    </source>
</evidence>
<comment type="similarity">
    <text evidence="1">Belongs to the Gfo/Idh/MocA family.</text>
</comment>
<dbReference type="PANTHER" id="PTHR22604">
    <property type="entry name" value="OXIDOREDUCTASES"/>
    <property type="match status" value="1"/>
</dbReference>
<dbReference type="InterPro" id="IPR050984">
    <property type="entry name" value="Gfo/Idh/MocA_domain"/>
</dbReference>
<dbReference type="EMBL" id="BAAAFO010000004">
    <property type="protein sequence ID" value="GAA0262461.1"/>
    <property type="molecule type" value="Genomic_DNA"/>
</dbReference>
<protein>
    <recommendedName>
        <fullName evidence="7">Oxidoreductase</fullName>
    </recommendedName>
</protein>
<evidence type="ECO:0000256" key="1">
    <source>
        <dbReference type="ARBA" id="ARBA00010928"/>
    </source>
</evidence>
<dbReference type="InterPro" id="IPR055170">
    <property type="entry name" value="GFO_IDH_MocA-like_dom"/>
</dbReference>
<dbReference type="PANTHER" id="PTHR22604:SF105">
    <property type="entry name" value="TRANS-1,2-DIHYDROBENZENE-1,2-DIOL DEHYDROGENASE"/>
    <property type="match status" value="1"/>
</dbReference>
<accession>A0ABN0UV40</accession>
<evidence type="ECO:0000256" key="2">
    <source>
        <dbReference type="ARBA" id="ARBA00023002"/>
    </source>
</evidence>
<dbReference type="Proteomes" id="UP001500657">
    <property type="component" value="Unassembled WGS sequence"/>
</dbReference>
<name>A0ABN0UV40_9GAMM</name>
<evidence type="ECO:0000259" key="3">
    <source>
        <dbReference type="Pfam" id="PF01408"/>
    </source>
</evidence>
<dbReference type="Gene3D" id="3.30.360.10">
    <property type="entry name" value="Dihydrodipicolinate Reductase, domain 2"/>
    <property type="match status" value="1"/>
</dbReference>
<dbReference type="SUPFAM" id="SSF55347">
    <property type="entry name" value="Glyceraldehyde-3-phosphate dehydrogenase-like, C-terminal domain"/>
    <property type="match status" value="1"/>
</dbReference>
<keyword evidence="2" id="KW-0560">Oxidoreductase</keyword>
<dbReference type="RefSeq" id="WP_343883624.1">
    <property type="nucleotide sequence ID" value="NZ_BAAAFO010000004.1"/>
</dbReference>
<sequence length="344" mass="37041">MTTTPLQWGILTTGHIARKFATDLRSSRTGRLVAVGSRRETDAVAFAREFGDVRAHGSYEALLADPDVQAVYIGTPHPWHAPWAIAAARAGKHVLCEKPLALNLADAQRMIAAAREHGVLLMEAFMYRLHPQTRKIVELVRARCVGELRLIRASFNFAIDFDPAHRLFDKALGGGAILDVGCYPMSFARLIAGQGNAEGFANPTTVLGAGRIHPTAQTDEFATAVATFPDGVLAELSCGTTVLDDQSAQIHGTLGWIDVSNPFLPGQGGRDEVIWLHRRGSATPEKIAITGLPHGLYTYEADAVAEAVARGATEVPAMTWADTLGNIAALDAWRRAVGTRYEGE</sequence>
<feature type="domain" description="Gfo/Idh/MocA-like oxidoreductase N-terminal" evidence="3">
    <location>
        <begin position="7"/>
        <end position="124"/>
    </location>
</feature>
<organism evidence="5 6">
    <name type="scientific">Rhodanobacter caeni</name>
    <dbReference type="NCBI Taxonomy" id="657654"/>
    <lineage>
        <taxon>Bacteria</taxon>
        <taxon>Pseudomonadati</taxon>
        <taxon>Pseudomonadota</taxon>
        <taxon>Gammaproteobacteria</taxon>
        <taxon>Lysobacterales</taxon>
        <taxon>Rhodanobacteraceae</taxon>
        <taxon>Rhodanobacter</taxon>
    </lineage>
</organism>
<dbReference type="Pfam" id="PF01408">
    <property type="entry name" value="GFO_IDH_MocA"/>
    <property type="match status" value="1"/>
</dbReference>
<dbReference type="InterPro" id="IPR000683">
    <property type="entry name" value="Gfo/Idh/MocA-like_OxRdtase_N"/>
</dbReference>
<evidence type="ECO:0000313" key="6">
    <source>
        <dbReference type="Proteomes" id="UP001500657"/>
    </source>
</evidence>
<evidence type="ECO:0000313" key="5">
    <source>
        <dbReference type="EMBL" id="GAA0262461.1"/>
    </source>
</evidence>
<gene>
    <name evidence="5" type="ORF">GCM10009126_30100</name>
</gene>
<dbReference type="Gene3D" id="3.40.50.720">
    <property type="entry name" value="NAD(P)-binding Rossmann-like Domain"/>
    <property type="match status" value="1"/>
</dbReference>
<reference evidence="5 6" key="1">
    <citation type="journal article" date="2019" name="Int. J. Syst. Evol. Microbiol.">
        <title>The Global Catalogue of Microorganisms (GCM) 10K type strain sequencing project: providing services to taxonomists for standard genome sequencing and annotation.</title>
        <authorList>
            <consortium name="The Broad Institute Genomics Platform"/>
            <consortium name="The Broad Institute Genome Sequencing Center for Infectious Disease"/>
            <person name="Wu L."/>
            <person name="Ma J."/>
        </authorList>
    </citation>
    <scope>NUCLEOTIDE SEQUENCE [LARGE SCALE GENOMIC DNA]</scope>
    <source>
        <strain evidence="5 6">JCM 16242</strain>
    </source>
</reference>